<accession>D9QF54</accession>
<dbReference type="KEGG" id="bsb:Bresu_1227"/>
<dbReference type="Gene3D" id="3.40.50.300">
    <property type="entry name" value="P-loop containing nucleotide triphosphate hydrolases"/>
    <property type="match status" value="1"/>
</dbReference>
<dbReference type="Pfam" id="PF17289">
    <property type="entry name" value="Terminase_6C"/>
    <property type="match status" value="1"/>
</dbReference>
<dbReference type="eggNOG" id="COG5323">
    <property type="taxonomic scope" value="Bacteria"/>
</dbReference>
<name>D9QF54_BRESC</name>
<gene>
    <name evidence="3" type="ordered locus">Bresu_1227</name>
</gene>
<keyword evidence="4" id="KW-1185">Reference proteome</keyword>
<dbReference type="Proteomes" id="UP000002696">
    <property type="component" value="Chromosome"/>
</dbReference>
<dbReference type="InterPro" id="IPR027417">
    <property type="entry name" value="P-loop_NTPase"/>
</dbReference>
<dbReference type="InterPro" id="IPR035421">
    <property type="entry name" value="Terminase_6C"/>
</dbReference>
<dbReference type="Gene3D" id="3.30.420.240">
    <property type="match status" value="1"/>
</dbReference>
<proteinExistence type="predicted"/>
<keyword evidence="1" id="KW-1188">Viral release from host cell</keyword>
<evidence type="ECO:0000259" key="2">
    <source>
        <dbReference type="Pfam" id="PF17289"/>
    </source>
</evidence>
<protein>
    <submittedName>
        <fullName evidence="3">Phage DNA packaging protein</fullName>
    </submittedName>
</protein>
<dbReference type="BioCyc" id="BSUB633149:G1GM8-1223-MONOMER"/>
<dbReference type="AlphaFoldDB" id="D9QF54"/>
<evidence type="ECO:0000313" key="3">
    <source>
        <dbReference type="EMBL" id="ADL00539.1"/>
    </source>
</evidence>
<reference evidence="4" key="1">
    <citation type="journal article" date="2011" name="J. Bacteriol.">
        <title>Genome sequences of eight morphologically diverse alphaproteobacteria.</title>
        <authorList>
            <consortium name="US DOE Joint Genome Institute"/>
            <person name="Brown P.J."/>
            <person name="Kysela D.T."/>
            <person name="Buechlein A."/>
            <person name="Hemmerich C."/>
            <person name="Brun Y.V."/>
        </authorList>
    </citation>
    <scope>NUCLEOTIDE SEQUENCE [LARGE SCALE GENOMIC DNA]</scope>
    <source>
        <strain evidence="4">ATCC 15264 / DSM 4735 / LMG 14903 / NBRC 16000 / CB 81</strain>
    </source>
</reference>
<dbReference type="Pfam" id="PF03237">
    <property type="entry name" value="Terminase_6N"/>
    <property type="match status" value="1"/>
</dbReference>
<dbReference type="STRING" id="633149.Bresu_1227"/>
<evidence type="ECO:0000256" key="1">
    <source>
        <dbReference type="ARBA" id="ARBA00022612"/>
    </source>
</evidence>
<evidence type="ECO:0000313" key="4">
    <source>
        <dbReference type="Proteomes" id="UP000002696"/>
    </source>
</evidence>
<sequence>MPDRTPRSSIDTGPNCPAAWTDCRSWQERLAFIATYAPENGWKTIMMAMSKLALHQNPPEEPWRTWVMLGGRGSGKTFAGAFWLHSLAIRNNFTFALVGPALHDVREVMVEGPSGLKAMAEGADRPRWEAGRKRLVWPYSGAVAYAFSAEDPDSLRGPQFHAAWADEFCAWRAPERVLSNLRFGLRRGPDPQLVVTTTPRPIAALRTLLAEPGTRTTRGATRDNAANLPPIYLDHLRDLYAGTRLEAQEMEGLVVEGEGALFRAEDIAAARGERPERLEKIIVAVDPPVTATGDACGIVAAGRSRLRGNADVAIACVLADRSARGLTPLGWARRVVETARLVEADQIVAEANQGGEMVRTVLQQAGCETRIKLVHATRGKRARAEPVAALYEQGRVVHCGRFNALEEELMSLGSEAPGHSPDRADALVWAVSQLLLDRPAGPRIRLV</sequence>
<dbReference type="EMBL" id="CP002102">
    <property type="protein sequence ID" value="ADL00539.1"/>
    <property type="molecule type" value="Genomic_DNA"/>
</dbReference>
<dbReference type="InParanoid" id="D9QF54"/>
<organism evidence="3 4">
    <name type="scientific">Brevundimonas subvibrioides (strain ATCC 15264 / DSM 4735 / LMG 14903 / NBRC 16000 / CB 81)</name>
    <name type="common">Caulobacter subvibrioides</name>
    <dbReference type="NCBI Taxonomy" id="633149"/>
    <lineage>
        <taxon>Bacteria</taxon>
        <taxon>Pseudomonadati</taxon>
        <taxon>Pseudomonadota</taxon>
        <taxon>Alphaproteobacteria</taxon>
        <taxon>Caulobacterales</taxon>
        <taxon>Caulobacteraceae</taxon>
        <taxon>Brevundimonas</taxon>
    </lineage>
</organism>
<feature type="domain" description="Terminase large subunit gp17-like C-terminal" evidence="2">
    <location>
        <begin position="284"/>
        <end position="432"/>
    </location>
</feature>
<dbReference type="HOGENOM" id="CLU_034922_0_0_5"/>